<dbReference type="Pfam" id="PF01402">
    <property type="entry name" value="RHH_1"/>
    <property type="match status" value="1"/>
</dbReference>
<gene>
    <name evidence="3" type="ORF">ETSY1_30395</name>
</gene>
<dbReference type="Gene3D" id="6.20.450.20">
    <property type="match status" value="1"/>
</dbReference>
<dbReference type="SUPFAM" id="SSF47598">
    <property type="entry name" value="Ribbon-helix-helix"/>
    <property type="match status" value="1"/>
</dbReference>
<comment type="caution">
    <text evidence="3">The sequence shown here is derived from an EMBL/GenBank/DDBJ whole genome shotgun (WGS) entry which is preliminary data.</text>
</comment>
<evidence type="ECO:0000313" key="3">
    <source>
        <dbReference type="EMBL" id="ETW95492.1"/>
    </source>
</evidence>
<evidence type="ECO:0000313" key="4">
    <source>
        <dbReference type="Proteomes" id="UP000019141"/>
    </source>
</evidence>
<protein>
    <recommendedName>
        <fullName evidence="2">Ribbon-helix-helix protein CopG domain-containing protein</fullName>
    </recommendedName>
</protein>
<accession>W4LBX5</accession>
<feature type="region of interest" description="Disordered" evidence="1">
    <location>
        <begin position="59"/>
        <end position="82"/>
    </location>
</feature>
<dbReference type="InterPro" id="IPR010985">
    <property type="entry name" value="Ribbon_hlx_hlx"/>
</dbReference>
<evidence type="ECO:0000259" key="2">
    <source>
        <dbReference type="Pfam" id="PF01402"/>
    </source>
</evidence>
<proteinExistence type="predicted"/>
<dbReference type="Proteomes" id="UP000019141">
    <property type="component" value="Unassembled WGS sequence"/>
</dbReference>
<reference evidence="3 4" key="1">
    <citation type="journal article" date="2014" name="Nature">
        <title>An environmental bacterial taxon with a large and distinct metabolic repertoire.</title>
        <authorList>
            <person name="Wilson M.C."/>
            <person name="Mori T."/>
            <person name="Ruckert C."/>
            <person name="Uria A.R."/>
            <person name="Helf M.J."/>
            <person name="Takada K."/>
            <person name="Gernert C."/>
            <person name="Steffens U.A."/>
            <person name="Heycke N."/>
            <person name="Schmitt S."/>
            <person name="Rinke C."/>
            <person name="Helfrich E.J."/>
            <person name="Brachmann A.O."/>
            <person name="Gurgui C."/>
            <person name="Wakimoto T."/>
            <person name="Kracht M."/>
            <person name="Crusemann M."/>
            <person name="Hentschel U."/>
            <person name="Abe I."/>
            <person name="Matsunaga S."/>
            <person name="Kalinowski J."/>
            <person name="Takeyama H."/>
            <person name="Piel J."/>
        </authorList>
    </citation>
    <scope>NUCLEOTIDE SEQUENCE [LARGE SCALE GENOMIC DNA]</scope>
    <source>
        <strain evidence="4">TSY1</strain>
    </source>
</reference>
<dbReference type="HOGENOM" id="CLU_155311_5_3_7"/>
<dbReference type="CDD" id="cd22233">
    <property type="entry name" value="RHH_CopAso-like"/>
    <property type="match status" value="1"/>
</dbReference>
<dbReference type="GO" id="GO:0006355">
    <property type="term" value="P:regulation of DNA-templated transcription"/>
    <property type="evidence" value="ECO:0007669"/>
    <property type="project" value="InterPro"/>
</dbReference>
<keyword evidence="4" id="KW-1185">Reference proteome</keyword>
<dbReference type="PATRIC" id="fig|1429438.4.peg.5789"/>
<organism evidence="3 4">
    <name type="scientific">Entotheonella factor</name>
    <dbReference type="NCBI Taxonomy" id="1429438"/>
    <lineage>
        <taxon>Bacteria</taxon>
        <taxon>Pseudomonadati</taxon>
        <taxon>Nitrospinota/Tectimicrobiota group</taxon>
        <taxon>Candidatus Tectimicrobiota</taxon>
        <taxon>Candidatus Entotheonellia</taxon>
        <taxon>Candidatus Entotheonellales</taxon>
        <taxon>Candidatus Entotheonellaceae</taxon>
        <taxon>Candidatus Entotheonella</taxon>
    </lineage>
</organism>
<dbReference type="EMBL" id="AZHW01000911">
    <property type="protein sequence ID" value="ETW95492.1"/>
    <property type="molecule type" value="Genomic_DNA"/>
</dbReference>
<name>W4LBX5_ENTF1</name>
<sequence length="82" mass="9376">MALEPYSIRADSQTMEALGRIAAAMDRSRNWVINDALKAYVEDHQWLEAQVAKSRQEIAEGKGIPHDEAMARMRQHLKDRTP</sequence>
<dbReference type="AlphaFoldDB" id="W4LBX5"/>
<dbReference type="InterPro" id="IPR002145">
    <property type="entry name" value="CopG"/>
</dbReference>
<evidence type="ECO:0000256" key="1">
    <source>
        <dbReference type="SAM" id="MobiDB-lite"/>
    </source>
</evidence>
<feature type="domain" description="Ribbon-helix-helix protein CopG" evidence="2">
    <location>
        <begin position="7"/>
        <end position="42"/>
    </location>
</feature>